<dbReference type="GO" id="GO:0007005">
    <property type="term" value="P:mitochondrion organization"/>
    <property type="evidence" value="ECO:0007669"/>
    <property type="project" value="TreeGrafter"/>
</dbReference>
<accession>A0A9N9QII1</accession>
<evidence type="ECO:0000256" key="1">
    <source>
        <dbReference type="SAM" id="MobiDB-lite"/>
    </source>
</evidence>
<dbReference type="InterPro" id="IPR034629">
    <property type="entry name" value="PTCD2"/>
</dbReference>
<dbReference type="PANTHER" id="PTHR14700:SF0">
    <property type="entry name" value="PENTATRICOPEPTIDE REPEAT-CONTAINING PROTEIN 2, MITOCHONDRIAL"/>
    <property type="match status" value="1"/>
</dbReference>
<dbReference type="AlphaFoldDB" id="A0A9N9QII1"/>
<evidence type="ECO:0000313" key="3">
    <source>
        <dbReference type="Proteomes" id="UP001152799"/>
    </source>
</evidence>
<protein>
    <recommendedName>
        <fullName evidence="4">Pentatricopeptide repeat-containing protein 2</fullName>
    </recommendedName>
</protein>
<feature type="region of interest" description="Disordered" evidence="1">
    <location>
        <begin position="376"/>
        <end position="407"/>
    </location>
</feature>
<gene>
    <name evidence="2" type="ORF">CEUTPL_LOCUS732</name>
</gene>
<dbReference type="OrthoDB" id="6073372at2759"/>
<evidence type="ECO:0008006" key="4">
    <source>
        <dbReference type="Google" id="ProtNLM"/>
    </source>
</evidence>
<dbReference type="GO" id="GO:0050684">
    <property type="term" value="P:regulation of mRNA processing"/>
    <property type="evidence" value="ECO:0007669"/>
    <property type="project" value="InterPro"/>
</dbReference>
<proteinExistence type="predicted"/>
<dbReference type="EMBL" id="OU892277">
    <property type="protein sequence ID" value="CAG9759996.1"/>
    <property type="molecule type" value="Genomic_DNA"/>
</dbReference>
<dbReference type="GO" id="GO:0003723">
    <property type="term" value="F:RNA binding"/>
    <property type="evidence" value="ECO:0007669"/>
    <property type="project" value="TreeGrafter"/>
</dbReference>
<evidence type="ECO:0000313" key="2">
    <source>
        <dbReference type="EMBL" id="CAG9759996.1"/>
    </source>
</evidence>
<dbReference type="PANTHER" id="PTHR14700">
    <property type="entry name" value="PENTATRICOPEPTIDE REPEAT-CONTAINING PROTEIN 2, MITOCHONDRIAL"/>
    <property type="match status" value="1"/>
</dbReference>
<dbReference type="Proteomes" id="UP001152799">
    <property type="component" value="Chromosome 1"/>
</dbReference>
<feature type="compositionally biased region" description="Low complexity" evidence="1">
    <location>
        <begin position="376"/>
        <end position="388"/>
    </location>
</feature>
<keyword evidence="3" id="KW-1185">Reference proteome</keyword>
<organism evidence="2 3">
    <name type="scientific">Ceutorhynchus assimilis</name>
    <name type="common">cabbage seed weevil</name>
    <dbReference type="NCBI Taxonomy" id="467358"/>
    <lineage>
        <taxon>Eukaryota</taxon>
        <taxon>Metazoa</taxon>
        <taxon>Ecdysozoa</taxon>
        <taxon>Arthropoda</taxon>
        <taxon>Hexapoda</taxon>
        <taxon>Insecta</taxon>
        <taxon>Pterygota</taxon>
        <taxon>Neoptera</taxon>
        <taxon>Endopterygota</taxon>
        <taxon>Coleoptera</taxon>
        <taxon>Polyphaga</taxon>
        <taxon>Cucujiformia</taxon>
        <taxon>Curculionidae</taxon>
        <taxon>Ceutorhynchinae</taxon>
        <taxon>Ceutorhynchus</taxon>
    </lineage>
</organism>
<dbReference type="InterPro" id="IPR011990">
    <property type="entry name" value="TPR-like_helical_dom_sf"/>
</dbReference>
<reference evidence="2" key="1">
    <citation type="submission" date="2022-01" db="EMBL/GenBank/DDBJ databases">
        <authorList>
            <person name="King R."/>
        </authorList>
    </citation>
    <scope>NUCLEOTIDE SEQUENCE</scope>
</reference>
<dbReference type="GO" id="GO:0005739">
    <property type="term" value="C:mitochondrion"/>
    <property type="evidence" value="ECO:0007669"/>
    <property type="project" value="InterPro"/>
</dbReference>
<name>A0A9N9QII1_9CUCU</name>
<sequence>MANTLFSVLRKPLVLNILTKNIGLASIYAQDIRNLYSKSALGLDGFEHQQQRIKLQMSSIGDKFREKMSESVSEESKNMIFTEDLKNMIHIAETDQDVGLVVEMLKRYNKQNKSLRFGNYIFGPVVMRMLYLHNKSDLAVECFRSEELSGLFDQYVSFQILLDLLYENGKFKELLEMFEIIVEKQLEGHKYPKNVVVLAMAACYKLNNQESLDYALNLWSRLTESGHQPMRRATTFCACLAVNQGKPDIALEILCSARNQNYTTVRNIRVAALADIGRLEDVLPILKNVVSDDLQQGQQVHTFNRDVIEQIEKAVSKSDNPELTLEFNRLKQIFEKQGHINNTTLNEQLCLEIQKPPTNTGDPYARFDFRQNYQSRGQQNYNNNNFQQPRKQRGGRFQQKPGLEELV</sequence>
<dbReference type="Gene3D" id="1.25.40.10">
    <property type="entry name" value="Tetratricopeptide repeat domain"/>
    <property type="match status" value="1"/>
</dbReference>